<name>A0A3G6T6G1_9FLAO</name>
<dbReference type="EMBL" id="CP033932">
    <property type="protein sequence ID" value="AZB23397.1"/>
    <property type="molecule type" value="Genomic_DNA"/>
</dbReference>
<feature type="domain" description="VOC" evidence="1">
    <location>
        <begin position="5"/>
        <end position="122"/>
    </location>
</feature>
<dbReference type="Pfam" id="PF00903">
    <property type="entry name" value="Glyoxalase"/>
    <property type="match status" value="1"/>
</dbReference>
<dbReference type="RefSeq" id="WP_123868547.1">
    <property type="nucleotide sequence ID" value="NZ_CP033932.1"/>
</dbReference>
<dbReference type="GeneID" id="99063483"/>
<dbReference type="AlphaFoldDB" id="A0A3G6T6G1"/>
<dbReference type="PROSITE" id="PS51819">
    <property type="entry name" value="VOC"/>
    <property type="match status" value="1"/>
</dbReference>
<dbReference type="PANTHER" id="PTHR33993:SF14">
    <property type="entry name" value="GB|AAF24581.1"/>
    <property type="match status" value="1"/>
</dbReference>
<keyword evidence="3" id="KW-1185">Reference proteome</keyword>
<reference evidence="3" key="1">
    <citation type="submission" date="2018-11" db="EMBL/GenBank/DDBJ databases">
        <title>Proposal to divide the Flavobacteriaceae and reorganize its genera based on Amino Acid Identity values calculated from whole genome sequences.</title>
        <authorList>
            <person name="Nicholson A.C."/>
            <person name="Gulvik C.A."/>
            <person name="Whitney A.M."/>
            <person name="Humrighouse B.W."/>
            <person name="Bell M."/>
            <person name="Holmes B."/>
            <person name="Steigerwalt A.G."/>
            <person name="Villarma A."/>
            <person name="Sheth M."/>
            <person name="Batra D."/>
            <person name="Pryor J."/>
            <person name="Bernardet J.-F."/>
            <person name="Hugo C."/>
            <person name="Kampfer P."/>
            <person name="Newman J."/>
            <person name="McQuiston J.R."/>
        </authorList>
    </citation>
    <scope>NUCLEOTIDE SEQUENCE [LARGE SCALE GENOMIC DNA]</scope>
    <source>
        <strain evidence="3">G0229</strain>
    </source>
</reference>
<protein>
    <submittedName>
        <fullName evidence="2">VOC family protein</fullName>
    </submittedName>
</protein>
<sequence>MKINQVGWFEFGSDQPEKVKEFYKKMFGWEFLKNPDLESQGYKYDGILEPGNEVPTGGLMHTEGKMPEYAVFYIFVEDAEKEIKRAQENGGQLVWGPVTDDSNITFARLKDNLGHQFGVFSVKK</sequence>
<dbReference type="InterPro" id="IPR004360">
    <property type="entry name" value="Glyas_Fos-R_dOase_dom"/>
</dbReference>
<accession>A0A3G6T6G1</accession>
<evidence type="ECO:0000313" key="2">
    <source>
        <dbReference type="EMBL" id="AZB23397.1"/>
    </source>
</evidence>
<gene>
    <name evidence="2" type="ORF">EG339_01535</name>
</gene>
<evidence type="ECO:0000313" key="3">
    <source>
        <dbReference type="Proteomes" id="UP000271193"/>
    </source>
</evidence>
<dbReference type="Gene3D" id="3.10.180.10">
    <property type="entry name" value="2,3-Dihydroxybiphenyl 1,2-Dioxygenase, domain 1"/>
    <property type="match status" value="1"/>
</dbReference>
<dbReference type="InterPro" id="IPR029068">
    <property type="entry name" value="Glyas_Bleomycin-R_OHBP_Dase"/>
</dbReference>
<dbReference type="InterPro" id="IPR052164">
    <property type="entry name" value="Anthracycline_SecMetBiosynth"/>
</dbReference>
<dbReference type="PANTHER" id="PTHR33993">
    <property type="entry name" value="GLYOXALASE-RELATED"/>
    <property type="match status" value="1"/>
</dbReference>
<dbReference type="SUPFAM" id="SSF54593">
    <property type="entry name" value="Glyoxalase/Bleomycin resistance protein/Dihydroxybiphenyl dioxygenase"/>
    <property type="match status" value="1"/>
</dbReference>
<dbReference type="KEGG" id="cben:EG339_01535"/>
<dbReference type="Proteomes" id="UP000271193">
    <property type="component" value="Chromosome"/>
</dbReference>
<organism evidence="2 3">
    <name type="scientific">Chryseobacterium bernardetii</name>
    <dbReference type="NCBI Taxonomy" id="1241978"/>
    <lineage>
        <taxon>Bacteria</taxon>
        <taxon>Pseudomonadati</taxon>
        <taxon>Bacteroidota</taxon>
        <taxon>Flavobacteriia</taxon>
        <taxon>Flavobacteriales</taxon>
        <taxon>Weeksellaceae</taxon>
        <taxon>Chryseobacterium group</taxon>
        <taxon>Chryseobacterium</taxon>
    </lineage>
</organism>
<proteinExistence type="predicted"/>
<evidence type="ECO:0000259" key="1">
    <source>
        <dbReference type="PROSITE" id="PS51819"/>
    </source>
</evidence>
<dbReference type="InterPro" id="IPR037523">
    <property type="entry name" value="VOC_core"/>
</dbReference>